<evidence type="ECO:0000256" key="1">
    <source>
        <dbReference type="ARBA" id="ARBA00022723"/>
    </source>
</evidence>
<dbReference type="FunFam" id="3.30.160.60:FF:000125">
    <property type="entry name" value="Putative zinc finger protein 143"/>
    <property type="match status" value="1"/>
</dbReference>
<dbReference type="PANTHER" id="PTHR23235">
    <property type="entry name" value="KRUEPPEL-LIKE TRANSCRIPTION FACTOR"/>
    <property type="match status" value="1"/>
</dbReference>
<evidence type="ECO:0000259" key="6">
    <source>
        <dbReference type="PROSITE" id="PS50157"/>
    </source>
</evidence>
<feature type="compositionally biased region" description="Polar residues" evidence="5">
    <location>
        <begin position="397"/>
        <end position="417"/>
    </location>
</feature>
<keyword evidence="2" id="KW-0677">Repeat</keyword>
<evidence type="ECO:0000256" key="3">
    <source>
        <dbReference type="ARBA" id="ARBA00022771"/>
    </source>
</evidence>
<comment type="caution">
    <text evidence="7">The sequence shown here is derived from an EMBL/GenBank/DDBJ whole genome shotgun (WGS) entry which is preliminary data.</text>
</comment>
<feature type="compositionally biased region" description="Low complexity" evidence="5">
    <location>
        <begin position="365"/>
        <end position="383"/>
    </location>
</feature>
<dbReference type="AlphaFoldDB" id="A0A177TD63"/>
<keyword evidence="8" id="KW-1185">Reference proteome</keyword>
<dbReference type="Pfam" id="PF00096">
    <property type="entry name" value="zf-C2H2"/>
    <property type="match status" value="2"/>
</dbReference>
<sequence length="724" mass="76476">MEDPTLFYNMAAPGTLGYTPSELDTNASLSAFPFFTSPPTLSPFQTMERSKVATPFLSSSYAPKILAESFDAALQALSRHSDSTRAFNASESLQKRPGLPVDFQKPASSIGSSAPSSATSDASDVLADRLDSDFENDLNADSMSLGSNQSGFESWSISPSPVLGNNLQLPVLGPVVSNATGTMRSDSSEMAADIFAQFIAEEDSNGETTDTIRGLPLTTPQRPSLFREFSSLTSASSASTMSMGSSPGTPLDGHSIQRPGFSLFTDMGSPRKSLSSGTRAAPQLLGRSHSQMGPGSFANIPFPGPPPSVNGVSLVADPTALFANVTKHVTSPLPSPAFLGYMMEPPLLSCNPAHIAPSDTVLDRQGQTPQQQQMQQQQPQQQGALPLLRLDSDVFSRASSPSVKRSADGFQTISSSKPAKRVKSESVEPYSPMMASHQQLYPAEAFVGPQGTISMVTVDGRPMLVDEGGEDRPSPVRAVPGFIAQTYPCPSMYMAADMQPDWAASAAAQKCATSTNKHGGSRTAVLGPAAMAACGASASGATASGCQPTPIPVKALIGQHSAATLAHGRPVITASVPLPTYSGIITKRSRGRRVPNDPLEMQNLGKGGKVWTCLVPECGKCFRRSEHLKRHIRSIHTEERPYMCPYPGCKKGFSRHDNLNQHARVHQMADSEGVAMMPSGSSCSSLAGSDSAGSPASAGRKRKQPDGDEDVMDEEEEDGDELEG</sequence>
<dbReference type="GO" id="GO:0008270">
    <property type="term" value="F:zinc ion binding"/>
    <property type="evidence" value="ECO:0007669"/>
    <property type="project" value="UniProtKB-KW"/>
</dbReference>
<dbReference type="PROSITE" id="PS00028">
    <property type="entry name" value="ZINC_FINGER_C2H2_1"/>
    <property type="match status" value="2"/>
</dbReference>
<dbReference type="SMR" id="A0A177TD63"/>
<feature type="region of interest" description="Disordered" evidence="5">
    <location>
        <begin position="88"/>
        <end position="123"/>
    </location>
</feature>
<organism evidence="7 8">
    <name type="scientific">Tilletia indica</name>
    <dbReference type="NCBI Taxonomy" id="43049"/>
    <lineage>
        <taxon>Eukaryota</taxon>
        <taxon>Fungi</taxon>
        <taxon>Dikarya</taxon>
        <taxon>Basidiomycota</taxon>
        <taxon>Ustilaginomycotina</taxon>
        <taxon>Exobasidiomycetes</taxon>
        <taxon>Tilletiales</taxon>
        <taxon>Tilletiaceae</taxon>
        <taxon>Tilletia</taxon>
    </lineage>
</organism>
<feature type="compositionally biased region" description="Low complexity" evidence="5">
    <location>
        <begin position="679"/>
        <end position="698"/>
    </location>
</feature>
<dbReference type="Proteomes" id="UP000077521">
    <property type="component" value="Unassembled WGS sequence"/>
</dbReference>
<keyword evidence="1" id="KW-0479">Metal-binding</keyword>
<reference evidence="7" key="2">
    <citation type="journal article" date="2019" name="IMA Fungus">
        <title>Genome sequencing and comparison of five Tilletia species to identify candidate genes for the detection of regulated species infecting wheat.</title>
        <authorList>
            <person name="Nguyen H.D.T."/>
            <person name="Sultana T."/>
            <person name="Kesanakurti P."/>
            <person name="Hambleton S."/>
        </authorList>
    </citation>
    <scope>NUCLEOTIDE SEQUENCE</scope>
    <source>
        <strain evidence="7">DAOMC 236416</strain>
    </source>
</reference>
<keyword evidence="4" id="KW-0862">Zinc</keyword>
<dbReference type="PROSITE" id="PS50157">
    <property type="entry name" value="ZINC_FINGER_C2H2_2"/>
    <property type="match status" value="2"/>
</dbReference>
<name>A0A177TD63_9BASI</name>
<reference evidence="7" key="1">
    <citation type="submission" date="2016-04" db="EMBL/GenBank/DDBJ databases">
        <authorList>
            <person name="Nguyen H.D."/>
            <person name="Samba Siva P."/>
            <person name="Cullis J."/>
            <person name="Levesque C.A."/>
            <person name="Hambleton S."/>
        </authorList>
    </citation>
    <scope>NUCLEOTIDE SEQUENCE</scope>
    <source>
        <strain evidence="7">DAOMC 236416</strain>
    </source>
</reference>
<dbReference type="EMBL" id="LWDF02000272">
    <property type="protein sequence ID" value="KAE8250920.1"/>
    <property type="molecule type" value="Genomic_DNA"/>
</dbReference>
<dbReference type="InterPro" id="IPR036236">
    <property type="entry name" value="Znf_C2H2_sf"/>
</dbReference>
<dbReference type="PANTHER" id="PTHR23235:SF120">
    <property type="entry name" value="KRUPPEL-LIKE FACTOR 15"/>
    <property type="match status" value="1"/>
</dbReference>
<evidence type="ECO:0000256" key="2">
    <source>
        <dbReference type="ARBA" id="ARBA00022737"/>
    </source>
</evidence>
<feature type="region of interest" description="Disordered" evidence="5">
    <location>
        <begin position="674"/>
        <end position="724"/>
    </location>
</feature>
<proteinExistence type="predicted"/>
<dbReference type="InterPro" id="IPR013087">
    <property type="entry name" value="Znf_C2H2_type"/>
</dbReference>
<feature type="domain" description="C2H2-type" evidence="6">
    <location>
        <begin position="611"/>
        <end position="641"/>
    </location>
</feature>
<accession>A0A177TD63</accession>
<protein>
    <recommendedName>
        <fullName evidence="6">C2H2-type domain-containing protein</fullName>
    </recommendedName>
</protein>
<gene>
    <name evidence="7" type="ORF">A4X13_0g4256</name>
</gene>
<feature type="compositionally biased region" description="Acidic residues" evidence="5">
    <location>
        <begin position="707"/>
        <end position="724"/>
    </location>
</feature>
<evidence type="ECO:0000313" key="8">
    <source>
        <dbReference type="Proteomes" id="UP000077521"/>
    </source>
</evidence>
<evidence type="ECO:0000256" key="5">
    <source>
        <dbReference type="SAM" id="MobiDB-lite"/>
    </source>
</evidence>
<feature type="compositionally biased region" description="Low complexity" evidence="5">
    <location>
        <begin position="107"/>
        <end position="123"/>
    </location>
</feature>
<dbReference type="SMART" id="SM00355">
    <property type="entry name" value="ZnF_C2H2"/>
    <property type="match status" value="2"/>
</dbReference>
<feature type="region of interest" description="Disordered" evidence="5">
    <location>
        <begin position="397"/>
        <end position="424"/>
    </location>
</feature>
<keyword evidence="3" id="KW-0863">Zinc-finger</keyword>
<evidence type="ECO:0000256" key="4">
    <source>
        <dbReference type="ARBA" id="ARBA00022833"/>
    </source>
</evidence>
<evidence type="ECO:0000313" key="7">
    <source>
        <dbReference type="EMBL" id="KAE8250920.1"/>
    </source>
</evidence>
<dbReference type="GO" id="GO:0000981">
    <property type="term" value="F:DNA-binding transcription factor activity, RNA polymerase II-specific"/>
    <property type="evidence" value="ECO:0007669"/>
    <property type="project" value="UniProtKB-ARBA"/>
</dbReference>
<dbReference type="Gene3D" id="3.30.160.60">
    <property type="entry name" value="Classic Zinc Finger"/>
    <property type="match status" value="2"/>
</dbReference>
<dbReference type="GO" id="GO:0000978">
    <property type="term" value="F:RNA polymerase II cis-regulatory region sequence-specific DNA binding"/>
    <property type="evidence" value="ECO:0007669"/>
    <property type="project" value="TreeGrafter"/>
</dbReference>
<dbReference type="SUPFAM" id="SSF57667">
    <property type="entry name" value="beta-beta-alpha zinc fingers"/>
    <property type="match status" value="2"/>
</dbReference>
<feature type="region of interest" description="Disordered" evidence="5">
    <location>
        <begin position="354"/>
        <end position="383"/>
    </location>
</feature>
<feature type="domain" description="C2H2-type" evidence="6">
    <location>
        <begin position="642"/>
        <end position="671"/>
    </location>
</feature>